<evidence type="ECO:0000259" key="2">
    <source>
        <dbReference type="PROSITE" id="PS50846"/>
    </source>
</evidence>
<organism evidence="3 4">
    <name type="scientific">Micromonospora globbae</name>
    <dbReference type="NCBI Taxonomy" id="1894969"/>
    <lineage>
        <taxon>Bacteria</taxon>
        <taxon>Bacillati</taxon>
        <taxon>Actinomycetota</taxon>
        <taxon>Actinomycetes</taxon>
        <taxon>Micromonosporales</taxon>
        <taxon>Micromonosporaceae</taxon>
        <taxon>Micromonospora</taxon>
    </lineage>
</organism>
<dbReference type="InterPro" id="IPR036163">
    <property type="entry name" value="HMA_dom_sf"/>
</dbReference>
<evidence type="ECO:0000256" key="1">
    <source>
        <dbReference type="ARBA" id="ARBA00022723"/>
    </source>
</evidence>
<protein>
    <submittedName>
        <fullName evidence="3">Copper chaperone</fullName>
    </submittedName>
</protein>
<gene>
    <name evidence="3" type="ORF">D7I43_30870</name>
</gene>
<dbReference type="PROSITE" id="PS50846">
    <property type="entry name" value="HMA_2"/>
    <property type="match status" value="1"/>
</dbReference>
<dbReference type="Pfam" id="PF00403">
    <property type="entry name" value="HMA"/>
    <property type="match status" value="1"/>
</dbReference>
<dbReference type="GO" id="GO:0046872">
    <property type="term" value="F:metal ion binding"/>
    <property type="evidence" value="ECO:0007669"/>
    <property type="project" value="UniProtKB-KW"/>
</dbReference>
<dbReference type="Gene3D" id="3.30.70.100">
    <property type="match status" value="1"/>
</dbReference>
<dbReference type="AlphaFoldDB" id="A0A420EQE6"/>
<dbReference type="InterPro" id="IPR017969">
    <property type="entry name" value="Heavy-metal-associated_CS"/>
</dbReference>
<evidence type="ECO:0000313" key="3">
    <source>
        <dbReference type="EMBL" id="RKF22898.1"/>
    </source>
</evidence>
<feature type="domain" description="HMA" evidence="2">
    <location>
        <begin position="28"/>
        <end position="93"/>
    </location>
</feature>
<dbReference type="CDD" id="cd00371">
    <property type="entry name" value="HMA"/>
    <property type="match status" value="1"/>
</dbReference>
<reference evidence="3 4" key="1">
    <citation type="journal article" date="2018" name="Int. J. Syst. Evol. Microbiol.">
        <title>Micromonospora globbae sp. nov., an endophytic actinomycete isolated from roots of Globba winitii C. H. Wright.</title>
        <authorList>
            <person name="Kuncharoen N."/>
            <person name="Pittayakhajonwut P."/>
            <person name="Tanasupawat S."/>
        </authorList>
    </citation>
    <scope>NUCLEOTIDE SEQUENCE [LARGE SCALE GENOMIC DNA]</scope>
    <source>
        <strain evidence="3 4">WPS1-2</strain>
    </source>
</reference>
<proteinExistence type="predicted"/>
<comment type="caution">
    <text evidence="3">The sequence shown here is derived from an EMBL/GenBank/DDBJ whole genome shotgun (WGS) entry which is preliminary data.</text>
</comment>
<evidence type="ECO:0000313" key="4">
    <source>
        <dbReference type="Proteomes" id="UP000285744"/>
    </source>
</evidence>
<dbReference type="InterPro" id="IPR006121">
    <property type="entry name" value="HMA_dom"/>
</dbReference>
<sequence length="94" mass="9111">MCTSGTSCGCATATADSTPAAVDAVDGVRTTYTVSGMTCSGCANNVSKQVSTVEGVTGVEIDVASGTVAVTSDAPLAIADVRAAVEKAGYSLVS</sequence>
<dbReference type="EMBL" id="RAQQ01000043">
    <property type="protein sequence ID" value="RKF22898.1"/>
    <property type="molecule type" value="Genomic_DNA"/>
</dbReference>
<dbReference type="SUPFAM" id="SSF55008">
    <property type="entry name" value="HMA, heavy metal-associated domain"/>
    <property type="match status" value="1"/>
</dbReference>
<keyword evidence="1" id="KW-0479">Metal-binding</keyword>
<dbReference type="OrthoDB" id="9813965at2"/>
<dbReference type="Proteomes" id="UP000285744">
    <property type="component" value="Unassembled WGS sequence"/>
</dbReference>
<accession>A0A420EQE6</accession>
<dbReference type="PROSITE" id="PS01047">
    <property type="entry name" value="HMA_1"/>
    <property type="match status" value="1"/>
</dbReference>
<name>A0A420EQE6_9ACTN</name>